<reference evidence="9" key="1">
    <citation type="submission" date="2020-10" db="EMBL/GenBank/DDBJ databases">
        <authorList>
            <person name="Gilroy R."/>
        </authorList>
    </citation>
    <scope>NUCLEOTIDE SEQUENCE</scope>
    <source>
        <strain evidence="9">ChiW16-3235</strain>
    </source>
</reference>
<dbReference type="Gene3D" id="3.30.240.20">
    <property type="entry name" value="bsu07140 like domains"/>
    <property type="match status" value="2"/>
</dbReference>
<proteinExistence type="inferred from homology"/>
<dbReference type="AlphaFoldDB" id="A0A9D1E5Y6"/>
<name>A0A9D1E5Y6_9FIRM</name>
<protein>
    <submittedName>
        <fullName evidence="9">DUF421 domain-containing protein</fullName>
    </submittedName>
</protein>
<feature type="domain" description="YetF C-terminal" evidence="8">
    <location>
        <begin position="80"/>
        <end position="197"/>
    </location>
</feature>
<keyword evidence="5 7" id="KW-1133">Transmembrane helix</keyword>
<evidence type="ECO:0000256" key="6">
    <source>
        <dbReference type="ARBA" id="ARBA00023136"/>
    </source>
</evidence>
<keyword evidence="6 7" id="KW-0472">Membrane</keyword>
<gene>
    <name evidence="9" type="ORF">IAB94_01670</name>
</gene>
<evidence type="ECO:0000256" key="3">
    <source>
        <dbReference type="ARBA" id="ARBA00022475"/>
    </source>
</evidence>
<accession>A0A9D1E5Y6</accession>
<dbReference type="Pfam" id="PF04239">
    <property type="entry name" value="DUF421"/>
    <property type="match status" value="1"/>
</dbReference>
<dbReference type="PANTHER" id="PTHR34582">
    <property type="entry name" value="UPF0702 TRANSMEMBRANE PROTEIN YCAP"/>
    <property type="match status" value="1"/>
</dbReference>
<dbReference type="InterPro" id="IPR007353">
    <property type="entry name" value="DUF421"/>
</dbReference>
<dbReference type="Proteomes" id="UP000823913">
    <property type="component" value="Unassembled WGS sequence"/>
</dbReference>
<reference evidence="9" key="2">
    <citation type="journal article" date="2021" name="PeerJ">
        <title>Extensive microbial diversity within the chicken gut microbiome revealed by metagenomics and culture.</title>
        <authorList>
            <person name="Gilroy R."/>
            <person name="Ravi A."/>
            <person name="Getino M."/>
            <person name="Pursley I."/>
            <person name="Horton D.L."/>
            <person name="Alikhan N.F."/>
            <person name="Baker D."/>
            <person name="Gharbi K."/>
            <person name="Hall N."/>
            <person name="Watson M."/>
            <person name="Adriaenssens E.M."/>
            <person name="Foster-Nyarko E."/>
            <person name="Jarju S."/>
            <person name="Secka A."/>
            <person name="Antonio M."/>
            <person name="Oren A."/>
            <person name="Chaudhuri R.R."/>
            <person name="La Ragione R."/>
            <person name="Hildebrand F."/>
            <person name="Pallen M.J."/>
        </authorList>
    </citation>
    <scope>NUCLEOTIDE SEQUENCE</scope>
    <source>
        <strain evidence="9">ChiW16-3235</strain>
    </source>
</reference>
<evidence type="ECO:0000259" key="8">
    <source>
        <dbReference type="Pfam" id="PF04239"/>
    </source>
</evidence>
<dbReference type="InterPro" id="IPR023090">
    <property type="entry name" value="UPF0702_alpha/beta_dom_sf"/>
</dbReference>
<comment type="similarity">
    <text evidence="2">Belongs to the UPF0702 family.</text>
</comment>
<evidence type="ECO:0000313" key="10">
    <source>
        <dbReference type="Proteomes" id="UP000823913"/>
    </source>
</evidence>
<feature type="transmembrane region" description="Helical" evidence="7">
    <location>
        <begin position="6"/>
        <end position="23"/>
    </location>
</feature>
<evidence type="ECO:0000256" key="7">
    <source>
        <dbReference type="SAM" id="Phobius"/>
    </source>
</evidence>
<sequence>MALIFIRTAIIFITLLLCMRLMGKSQIGEMQPFEFVITMLIAELACIPMADSSIPLMYGIVSVVTIFILHQVVWLLDLWFKPMKTVICGKPSLVITREGVDSYQLRKNNLDVSDLIESMRVAGYFNLDDVYYGLYEANGSFSALERENKTPTLPVLVIDNGRVDKTNLGIAGIDRKNLDYFLKQCNARPRQVLVMTVDGNGRVYFQKKGKPYSIEHIEVDGKW</sequence>
<evidence type="ECO:0000256" key="1">
    <source>
        <dbReference type="ARBA" id="ARBA00004651"/>
    </source>
</evidence>
<organism evidence="9 10">
    <name type="scientific">Candidatus Coproplasma avicola</name>
    <dbReference type="NCBI Taxonomy" id="2840744"/>
    <lineage>
        <taxon>Bacteria</taxon>
        <taxon>Bacillati</taxon>
        <taxon>Bacillota</taxon>
        <taxon>Clostridia</taxon>
        <taxon>Eubacteriales</taxon>
        <taxon>Candidatus Coproplasma</taxon>
    </lineage>
</organism>
<dbReference type="GO" id="GO:0005886">
    <property type="term" value="C:plasma membrane"/>
    <property type="evidence" value="ECO:0007669"/>
    <property type="project" value="UniProtKB-SubCell"/>
</dbReference>
<keyword evidence="3" id="KW-1003">Cell membrane</keyword>
<dbReference type="EMBL" id="DVHK01000040">
    <property type="protein sequence ID" value="HIR66737.1"/>
    <property type="molecule type" value="Genomic_DNA"/>
</dbReference>
<evidence type="ECO:0000256" key="5">
    <source>
        <dbReference type="ARBA" id="ARBA00022989"/>
    </source>
</evidence>
<evidence type="ECO:0000256" key="4">
    <source>
        <dbReference type="ARBA" id="ARBA00022692"/>
    </source>
</evidence>
<keyword evidence="4 7" id="KW-0812">Transmembrane</keyword>
<evidence type="ECO:0000313" key="9">
    <source>
        <dbReference type="EMBL" id="HIR66737.1"/>
    </source>
</evidence>
<evidence type="ECO:0000256" key="2">
    <source>
        <dbReference type="ARBA" id="ARBA00006448"/>
    </source>
</evidence>
<comment type="caution">
    <text evidence="9">The sequence shown here is derived from an EMBL/GenBank/DDBJ whole genome shotgun (WGS) entry which is preliminary data.</text>
</comment>
<feature type="transmembrane region" description="Helical" evidence="7">
    <location>
        <begin position="32"/>
        <end position="50"/>
    </location>
</feature>
<feature type="transmembrane region" description="Helical" evidence="7">
    <location>
        <begin position="56"/>
        <end position="76"/>
    </location>
</feature>
<comment type="subcellular location">
    <subcellularLocation>
        <location evidence="1">Cell membrane</location>
        <topology evidence="1">Multi-pass membrane protein</topology>
    </subcellularLocation>
</comment>
<dbReference type="PANTHER" id="PTHR34582:SF6">
    <property type="entry name" value="UPF0702 TRANSMEMBRANE PROTEIN YCAP"/>
    <property type="match status" value="1"/>
</dbReference>